<dbReference type="AlphaFoldDB" id="A0A0L1BM22"/>
<name>A0A0L1BM22_ECOLX</name>
<dbReference type="SMR" id="A0A0L1BM22"/>
<comment type="caution">
    <text evidence="1">The sequence shown here is derived from an EMBL/GenBank/DDBJ whole genome shotgun (WGS) entry which is preliminary data.</text>
</comment>
<dbReference type="EMBL" id="ROAL01000021">
    <property type="protein sequence ID" value="MIB62644.1"/>
    <property type="molecule type" value="Genomic_DNA"/>
</dbReference>
<dbReference type="RefSeq" id="WP_001104973.1">
    <property type="nucleotide sequence ID" value="NZ_BFYN01000102.1"/>
</dbReference>
<organism evidence="1 2">
    <name type="scientific">Escherichia coli</name>
    <dbReference type="NCBI Taxonomy" id="562"/>
    <lineage>
        <taxon>Bacteria</taxon>
        <taxon>Pseudomonadati</taxon>
        <taxon>Pseudomonadota</taxon>
        <taxon>Gammaproteobacteria</taxon>
        <taxon>Enterobacterales</taxon>
        <taxon>Enterobacteriaceae</taxon>
        <taxon>Escherichia</taxon>
    </lineage>
</organism>
<evidence type="ECO:0000313" key="1">
    <source>
        <dbReference type="EMBL" id="MIB62644.1"/>
    </source>
</evidence>
<dbReference type="InterPro" id="IPR009752">
    <property type="entry name" value="Phage_Mu_GpJ"/>
</dbReference>
<protein>
    <submittedName>
        <fullName evidence="1">DUF1320 domain-containing protein</fullName>
    </submittedName>
</protein>
<dbReference type="OMA" id="CCYIARY"/>
<proteinExistence type="predicted"/>
<evidence type="ECO:0000313" key="2">
    <source>
        <dbReference type="Proteomes" id="UP000271175"/>
    </source>
</evidence>
<dbReference type="Pfam" id="PF07030">
    <property type="entry name" value="Phage_Mu_Gp36"/>
    <property type="match status" value="1"/>
</dbReference>
<gene>
    <name evidence="1" type="ORF">D9E49_20015</name>
</gene>
<reference evidence="1 2" key="1">
    <citation type="submission" date="2018-10" db="EMBL/GenBank/DDBJ databases">
        <authorList>
            <consortium name="NARMS: The National Antimicrobial Resistance Monitoring System"/>
        </authorList>
    </citation>
    <scope>NUCLEOTIDE SEQUENCE [LARGE SCALE GENOMIC DNA]</scope>
    <source>
        <strain evidence="1 2">CVM N17EC0276</strain>
    </source>
</reference>
<accession>A0A0L1BM22</accession>
<dbReference type="Proteomes" id="UP000271175">
    <property type="component" value="Unassembled WGS sequence"/>
</dbReference>
<sequence>MNYATVNDLCARYTRTRLDILTRPKTADGQPDDAVAEQALADASAFIDGYLAARFVLPLTVVPSLLKRQCCVVAWFYLNESQPTEQITATYRDTVRWLEQVRDGKTDPGVESRTAASPEGEDLVQVQSDPPVFSRKQKGFI</sequence>